<dbReference type="EMBL" id="ACUO01000008">
    <property type="protein sequence ID" value="EGN63180.1"/>
    <property type="molecule type" value="Genomic_DNA"/>
</dbReference>
<protein>
    <submittedName>
        <fullName evidence="1">Uncharacterized protein</fullName>
    </submittedName>
</protein>
<name>F7KY70_9FUSO</name>
<accession>F7KY70</accession>
<dbReference type="PATRIC" id="fig|457403.8.peg.544"/>
<reference evidence="1" key="1">
    <citation type="submission" date="2011-05" db="EMBL/GenBank/DDBJ databases">
        <title>The Genome Sequence of Fusobacterium sp. 11_3_2.</title>
        <authorList>
            <consortium name="The Broad Institute Genome Sequencing Platform"/>
            <person name="Earl A."/>
            <person name="Ward D."/>
            <person name="Feldgarden M."/>
            <person name="Gevers D."/>
            <person name="Sibley C.D."/>
            <person name="White A.P."/>
            <person name="Crowley S."/>
            <person name="Surette M."/>
            <person name="Strauss J.C."/>
            <person name="Ambrose C.E."/>
            <person name="Allen-Vercoe E."/>
            <person name="Young S.K."/>
            <person name="Zeng Q."/>
            <person name="Gargeya S."/>
            <person name="Fitzgerald M."/>
            <person name="Haas B."/>
            <person name="Abouelleil A."/>
            <person name="Alvarado L."/>
            <person name="Arachchi H.M."/>
            <person name="Berlin A."/>
            <person name="Brown A."/>
            <person name="Chapman S.B."/>
            <person name="Chen Z."/>
            <person name="Dunbar C."/>
            <person name="Freedman E."/>
            <person name="Gearin G."/>
            <person name="Gellesch M."/>
            <person name="Goldberg J."/>
            <person name="Griggs A."/>
            <person name="Gujja S."/>
            <person name="Heiman D."/>
            <person name="Howarth C."/>
            <person name="Larson L."/>
            <person name="Lui A."/>
            <person name="MacDonald P.J.P."/>
            <person name="Mehta T."/>
            <person name="Montmayeur A."/>
            <person name="Murphy C."/>
            <person name="Neiman D."/>
            <person name="Pearson M."/>
            <person name="Priest M."/>
            <person name="Roberts A."/>
            <person name="Saif S."/>
            <person name="Shea T."/>
            <person name="Shenoy N."/>
            <person name="Sisk P."/>
            <person name="Stolte C."/>
            <person name="Sykes S."/>
            <person name="Wortman J."/>
            <person name="Nusbaum C."/>
            <person name="Birren B."/>
        </authorList>
    </citation>
    <scope>NUCLEOTIDE SEQUENCE [LARGE SCALE GENOMIC DNA]</scope>
    <source>
        <strain evidence="1">11_3_2</strain>
    </source>
</reference>
<dbReference type="AlphaFoldDB" id="F7KY70"/>
<keyword evidence="2" id="KW-1185">Reference proteome</keyword>
<evidence type="ECO:0000313" key="1">
    <source>
        <dbReference type="EMBL" id="EGN63180.1"/>
    </source>
</evidence>
<dbReference type="Proteomes" id="UP000004160">
    <property type="component" value="Unassembled WGS sequence"/>
</dbReference>
<dbReference type="HOGENOM" id="CLU_2843541_0_0_0"/>
<sequence length="65" mass="7726">MKVNISNIIVSINKNQDKEIYRELEKNGISKNNIENLKYLKKSIDSRKKNNIKFIYTLEITLKKI</sequence>
<evidence type="ECO:0000313" key="2">
    <source>
        <dbReference type="Proteomes" id="UP000004160"/>
    </source>
</evidence>
<proteinExistence type="predicted"/>
<gene>
    <name evidence="1" type="ORF">HMPREF0401_00541</name>
</gene>
<comment type="caution">
    <text evidence="1">The sequence shown here is derived from an EMBL/GenBank/DDBJ whole genome shotgun (WGS) entry which is preliminary data.</text>
</comment>
<dbReference type="Gene3D" id="3.30.70.2700">
    <property type="match status" value="1"/>
</dbReference>
<organism evidence="1 2">
    <name type="scientific">Fusobacterium animalis 11_3_2</name>
    <dbReference type="NCBI Taxonomy" id="457403"/>
    <lineage>
        <taxon>Bacteria</taxon>
        <taxon>Fusobacteriati</taxon>
        <taxon>Fusobacteriota</taxon>
        <taxon>Fusobacteriia</taxon>
        <taxon>Fusobacteriales</taxon>
        <taxon>Fusobacteriaceae</taxon>
        <taxon>Fusobacterium</taxon>
    </lineage>
</organism>